<dbReference type="PANTHER" id="PTHR31891">
    <property type="entry name" value="FORMAMIDASE C869.04-RELATED"/>
    <property type="match status" value="1"/>
</dbReference>
<dbReference type="EMBL" id="JBHUEM010000039">
    <property type="protein sequence ID" value="MFD1738182.1"/>
    <property type="molecule type" value="Genomic_DNA"/>
</dbReference>
<protein>
    <submittedName>
        <fullName evidence="1">Acetamidase/formamidase family protein</fullName>
    </submittedName>
</protein>
<reference evidence="2" key="1">
    <citation type="journal article" date="2019" name="Int. J. Syst. Evol. Microbiol.">
        <title>The Global Catalogue of Microorganisms (GCM) 10K type strain sequencing project: providing services to taxonomists for standard genome sequencing and annotation.</title>
        <authorList>
            <consortium name="The Broad Institute Genomics Platform"/>
            <consortium name="The Broad Institute Genome Sequencing Center for Infectious Disease"/>
            <person name="Wu L."/>
            <person name="Ma J."/>
        </authorList>
    </citation>
    <scope>NUCLEOTIDE SEQUENCE [LARGE SCALE GENOMIC DNA]</scope>
    <source>
        <strain evidence="2">CCUG 49339</strain>
    </source>
</reference>
<name>A0ABW4LSW9_9BACI</name>
<proteinExistence type="predicted"/>
<dbReference type="Pfam" id="PF03069">
    <property type="entry name" value="FmdA_AmdA"/>
    <property type="match status" value="1"/>
</dbReference>
<sequence length="98" mass="10895">MDKEMKLDDVEEVMLDFELDTKTNLGKSKFNNFDFEVKLRPFMGVMGMPPNEEGRYSTVVPRYCGGNIDCKELVAGSTLYLPIPVDGALFSVGDGHAL</sequence>
<gene>
    <name evidence="1" type="ORF">ACFSCX_16770</name>
</gene>
<keyword evidence="2" id="KW-1185">Reference proteome</keyword>
<dbReference type="Gene3D" id="2.60.120.580">
    <property type="entry name" value="Acetamidase/Formamidase-like domains"/>
    <property type="match status" value="1"/>
</dbReference>
<dbReference type="RefSeq" id="WP_377929396.1">
    <property type="nucleotide sequence ID" value="NZ_JBHUEM010000039.1"/>
</dbReference>
<accession>A0ABW4LSW9</accession>
<dbReference type="SUPFAM" id="SSF141130">
    <property type="entry name" value="Acetamidase/Formamidase-like"/>
    <property type="match status" value="1"/>
</dbReference>
<comment type="caution">
    <text evidence="1">The sequence shown here is derived from an EMBL/GenBank/DDBJ whole genome shotgun (WGS) entry which is preliminary data.</text>
</comment>
<evidence type="ECO:0000313" key="2">
    <source>
        <dbReference type="Proteomes" id="UP001597214"/>
    </source>
</evidence>
<dbReference type="InterPro" id="IPR004304">
    <property type="entry name" value="FmdA_AmdA"/>
</dbReference>
<dbReference type="PANTHER" id="PTHR31891:SF1">
    <property type="entry name" value="FORMAMIDASE C869.04-RELATED"/>
    <property type="match status" value="1"/>
</dbReference>
<organism evidence="1 2">
    <name type="scientific">Bacillus salitolerans</name>
    <dbReference type="NCBI Taxonomy" id="1437434"/>
    <lineage>
        <taxon>Bacteria</taxon>
        <taxon>Bacillati</taxon>
        <taxon>Bacillota</taxon>
        <taxon>Bacilli</taxon>
        <taxon>Bacillales</taxon>
        <taxon>Bacillaceae</taxon>
        <taxon>Bacillus</taxon>
    </lineage>
</organism>
<dbReference type="Proteomes" id="UP001597214">
    <property type="component" value="Unassembled WGS sequence"/>
</dbReference>
<dbReference type="Gene3D" id="2.40.10.120">
    <property type="match status" value="1"/>
</dbReference>
<evidence type="ECO:0000313" key="1">
    <source>
        <dbReference type="EMBL" id="MFD1738182.1"/>
    </source>
</evidence>